<keyword evidence="3" id="KW-1185">Reference proteome</keyword>
<protein>
    <submittedName>
        <fullName evidence="2">Uncharacterized protein</fullName>
    </submittedName>
</protein>
<evidence type="ECO:0000256" key="1">
    <source>
        <dbReference type="SAM" id="MobiDB-lite"/>
    </source>
</evidence>
<proteinExistence type="predicted"/>
<organism evidence="2 3">
    <name type="scientific">Vanrija albida</name>
    <dbReference type="NCBI Taxonomy" id="181172"/>
    <lineage>
        <taxon>Eukaryota</taxon>
        <taxon>Fungi</taxon>
        <taxon>Dikarya</taxon>
        <taxon>Basidiomycota</taxon>
        <taxon>Agaricomycotina</taxon>
        <taxon>Tremellomycetes</taxon>
        <taxon>Trichosporonales</taxon>
        <taxon>Trichosporonaceae</taxon>
        <taxon>Vanrija</taxon>
    </lineage>
</organism>
<dbReference type="RefSeq" id="XP_069207829.1">
    <property type="nucleotide sequence ID" value="XM_069355758.1"/>
</dbReference>
<accession>A0ABR3PZT2</accession>
<feature type="compositionally biased region" description="Polar residues" evidence="1">
    <location>
        <begin position="591"/>
        <end position="600"/>
    </location>
</feature>
<evidence type="ECO:0000313" key="2">
    <source>
        <dbReference type="EMBL" id="KAL1407885.1"/>
    </source>
</evidence>
<gene>
    <name evidence="2" type="ORF">Q8F55_007321</name>
</gene>
<reference evidence="2 3" key="1">
    <citation type="submission" date="2023-08" db="EMBL/GenBank/DDBJ databases">
        <title>Annotated Genome Sequence of Vanrija albida AlHP1.</title>
        <authorList>
            <person name="Herzog R."/>
        </authorList>
    </citation>
    <scope>NUCLEOTIDE SEQUENCE [LARGE SCALE GENOMIC DNA]</scope>
    <source>
        <strain evidence="2 3">AlHP1</strain>
    </source>
</reference>
<dbReference type="EMBL" id="JBBXJM010000005">
    <property type="protein sequence ID" value="KAL1407885.1"/>
    <property type="molecule type" value="Genomic_DNA"/>
</dbReference>
<sequence length="673" mass="70946">MPFTLGYDTKSRTQLYDLKVPGLLILEEYQESLKSRILVRFPATAQATIQCWNEVHNESFLVVIAIRSGYFTFAAQKAVEEEVRKTIIKKGTPVPRTFDPVAEIGAQVYGGGWGSSSWDGAGDVDPDQWSNEAAPEPSISYQWDDAAQANARKYAAEAAENTGWMTFDTDIAASHHCSQRYYASVHVDSQPSDGDFNELVHNLKNQFAGRFWYTWVPGKGLACLRIDSVDPYDEDWESKIGAAAACLKPIMIDATADTPPAESTAAVAEAAATNDGAAVSVFTTTAVVETADVVATVEVVAAVDVLATVTVVTNGKVVATVEHNHTVSGATAALTSDNAAEVTFTHNSPAPTATAATHTVANLEAIVAAAEAGATSLNAIDAETKTTNLNADAMSSIPVTQPLQEESAAQNHDPSSSNGLSAALLLELAKLDHHEFHTTDAVVRGGKILFEGVDYNERLFNPKEAKDTEPNPFHVTAEDIEFDDAEEEEEPEPNFEVTAEDIEFEDEDEDDVIDTDDEPSTSANATTADAQVAISNTVDAPAASGDVEATGPALLNIHIAFTVATDENPKFDDAKPASTPTASMEDKDKNTGATPVTTSTKDIKDTAPAVQASSADSAHVGGTGNAREPVAVAASGLTSVVAGALAGPENTTTEGDNDGTHDWELVGAEQSGA</sequence>
<feature type="compositionally biased region" description="Polar residues" evidence="1">
    <location>
        <begin position="520"/>
        <end position="529"/>
    </location>
</feature>
<dbReference type="GeneID" id="95988364"/>
<comment type="caution">
    <text evidence="2">The sequence shown here is derived from an EMBL/GenBank/DDBJ whole genome shotgun (WGS) entry which is preliminary data.</text>
</comment>
<feature type="region of interest" description="Disordered" evidence="1">
    <location>
        <begin position="483"/>
        <end position="529"/>
    </location>
</feature>
<evidence type="ECO:0000313" key="3">
    <source>
        <dbReference type="Proteomes" id="UP001565368"/>
    </source>
</evidence>
<name>A0ABR3PZT2_9TREE</name>
<feature type="region of interest" description="Disordered" evidence="1">
    <location>
        <begin position="568"/>
        <end position="624"/>
    </location>
</feature>
<feature type="region of interest" description="Disordered" evidence="1">
    <location>
        <begin position="644"/>
        <end position="673"/>
    </location>
</feature>
<feature type="compositionally biased region" description="Acidic residues" evidence="1">
    <location>
        <begin position="483"/>
        <end position="519"/>
    </location>
</feature>
<dbReference type="Proteomes" id="UP001565368">
    <property type="component" value="Unassembled WGS sequence"/>
</dbReference>